<dbReference type="Pfam" id="PF01925">
    <property type="entry name" value="TauE"/>
    <property type="match status" value="1"/>
</dbReference>
<comment type="caution">
    <text evidence="9">The sequence shown here is derived from an EMBL/GenBank/DDBJ whole genome shotgun (WGS) entry which is preliminary data.</text>
</comment>
<dbReference type="InterPro" id="IPR052017">
    <property type="entry name" value="TSUP"/>
</dbReference>
<dbReference type="AlphaFoldDB" id="A0A564WHF9"/>
<accession>A0A564WHF9</accession>
<evidence type="ECO:0000256" key="6">
    <source>
        <dbReference type="ARBA" id="ARBA00022989"/>
    </source>
</evidence>
<organism evidence="9 10">
    <name type="scientific">Candidatus Defluviicoccus seviourii</name>
    <dbReference type="NCBI Taxonomy" id="2565273"/>
    <lineage>
        <taxon>Bacteria</taxon>
        <taxon>Pseudomonadati</taxon>
        <taxon>Pseudomonadota</taxon>
        <taxon>Alphaproteobacteria</taxon>
        <taxon>Rhodospirillales</taxon>
        <taxon>Rhodospirillaceae</taxon>
        <taxon>Defluviicoccus</taxon>
    </lineage>
</organism>
<feature type="transmembrane region" description="Helical" evidence="8">
    <location>
        <begin position="196"/>
        <end position="217"/>
    </location>
</feature>
<dbReference type="EMBL" id="UXAT02000045">
    <property type="protein sequence ID" value="VUX47418.1"/>
    <property type="molecule type" value="Genomic_DNA"/>
</dbReference>
<feature type="transmembrane region" description="Helical" evidence="8">
    <location>
        <begin position="254"/>
        <end position="272"/>
    </location>
</feature>
<comment type="similarity">
    <text evidence="2 8">Belongs to the 4-toluene sulfonate uptake permease (TSUP) (TC 2.A.102) family.</text>
</comment>
<name>A0A564WHF9_9PROT</name>
<feature type="transmembrane region" description="Helical" evidence="8">
    <location>
        <begin position="128"/>
        <end position="148"/>
    </location>
</feature>
<feature type="transmembrane region" description="Helical" evidence="8">
    <location>
        <begin position="35"/>
        <end position="57"/>
    </location>
</feature>
<evidence type="ECO:0000313" key="9">
    <source>
        <dbReference type="EMBL" id="VUX47418.1"/>
    </source>
</evidence>
<dbReference type="PANTHER" id="PTHR30269">
    <property type="entry name" value="TRANSMEMBRANE PROTEIN YFCA"/>
    <property type="match status" value="1"/>
</dbReference>
<evidence type="ECO:0000256" key="1">
    <source>
        <dbReference type="ARBA" id="ARBA00004651"/>
    </source>
</evidence>
<gene>
    <name evidence="9" type="ORF">DF3PA_50065</name>
</gene>
<proteinExistence type="inferred from homology"/>
<feature type="transmembrane region" description="Helical" evidence="8">
    <location>
        <begin position="223"/>
        <end position="242"/>
    </location>
</feature>
<keyword evidence="3" id="KW-0813">Transport</keyword>
<feature type="transmembrane region" description="Helical" evidence="8">
    <location>
        <begin position="64"/>
        <end position="83"/>
    </location>
</feature>
<evidence type="ECO:0000256" key="4">
    <source>
        <dbReference type="ARBA" id="ARBA00022475"/>
    </source>
</evidence>
<keyword evidence="5 8" id="KW-0812">Transmembrane</keyword>
<feature type="transmembrane region" description="Helical" evidence="8">
    <location>
        <begin position="160"/>
        <end position="184"/>
    </location>
</feature>
<evidence type="ECO:0000256" key="7">
    <source>
        <dbReference type="ARBA" id="ARBA00023136"/>
    </source>
</evidence>
<evidence type="ECO:0000256" key="8">
    <source>
        <dbReference type="RuleBase" id="RU363041"/>
    </source>
</evidence>
<dbReference type="Proteomes" id="UP000326641">
    <property type="component" value="Unassembled WGS sequence"/>
</dbReference>
<comment type="subcellular location">
    <subcellularLocation>
        <location evidence="1 8">Cell membrane</location>
        <topology evidence="1 8">Multi-pass membrane protein</topology>
    </subcellularLocation>
</comment>
<dbReference type="GO" id="GO:0005886">
    <property type="term" value="C:plasma membrane"/>
    <property type="evidence" value="ECO:0007669"/>
    <property type="project" value="UniProtKB-SubCell"/>
</dbReference>
<dbReference type="PANTHER" id="PTHR30269:SF32">
    <property type="entry name" value="MEMBRANE TRANSPORTER PROTEIN-RELATED"/>
    <property type="match status" value="1"/>
</dbReference>
<sequence>MQRLLTSDNPKSIFETSALREAQGSITLGSMLDPILMFVGAVFAVAGVVKGVIGLGLPTISMGLLAIVMPPVHAAAILLLPSLVTNVWQMVAGPALGAVVRRLWPMMLAVCFGTWSGLGLMTGAAAPFGTALLGVALTLYALTGLAAFRLSVPNRWEPILSPMVGAITGLITAATGVFVIPAVPYLQAIGLEKEELVQALGLSFTVSTLALAVNVGVEGGLQPSIALDTIAALALACAGTWVGQTVRLRMSPAAFRRWFFAGLLALGTYLIARSVG</sequence>
<feature type="transmembrane region" description="Helical" evidence="8">
    <location>
        <begin position="103"/>
        <end position="121"/>
    </location>
</feature>
<evidence type="ECO:0000313" key="10">
    <source>
        <dbReference type="Proteomes" id="UP000326641"/>
    </source>
</evidence>
<evidence type="ECO:0000256" key="3">
    <source>
        <dbReference type="ARBA" id="ARBA00022448"/>
    </source>
</evidence>
<dbReference type="InterPro" id="IPR002781">
    <property type="entry name" value="TM_pro_TauE-like"/>
</dbReference>
<protein>
    <recommendedName>
        <fullName evidence="8">Probable membrane transporter protein</fullName>
    </recommendedName>
</protein>
<keyword evidence="10" id="KW-1185">Reference proteome</keyword>
<keyword evidence="7 8" id="KW-0472">Membrane</keyword>
<keyword evidence="6 8" id="KW-1133">Transmembrane helix</keyword>
<evidence type="ECO:0000256" key="2">
    <source>
        <dbReference type="ARBA" id="ARBA00009142"/>
    </source>
</evidence>
<keyword evidence="4 8" id="KW-1003">Cell membrane</keyword>
<evidence type="ECO:0000256" key="5">
    <source>
        <dbReference type="ARBA" id="ARBA00022692"/>
    </source>
</evidence>
<reference evidence="9" key="1">
    <citation type="submission" date="2018-11" db="EMBL/GenBank/DDBJ databases">
        <authorList>
            <person name="Onetto C."/>
        </authorList>
    </citation>
    <scope>NUCLEOTIDE SEQUENCE [LARGE SCALE GENOMIC DNA]</scope>
</reference>